<dbReference type="InterPro" id="IPR007460">
    <property type="entry name" value="BrnT_toxin"/>
</dbReference>
<organism evidence="1 2">
    <name type="scientific">Candidatus Brevundimonas colombiensis</name>
    <dbReference type="NCBI Taxonomy" id="3121376"/>
    <lineage>
        <taxon>Bacteria</taxon>
        <taxon>Pseudomonadati</taxon>
        <taxon>Pseudomonadota</taxon>
        <taxon>Alphaproteobacteria</taxon>
        <taxon>Caulobacterales</taxon>
        <taxon>Caulobacteraceae</taxon>
        <taxon>Brevundimonas</taxon>
    </lineage>
</organism>
<dbReference type="Proteomes" id="UP001213664">
    <property type="component" value="Chromosome"/>
</dbReference>
<accession>A0AAJ5WZZ6</accession>
<gene>
    <name evidence="1" type="ORF">P0Y50_09060</name>
</gene>
<reference evidence="1" key="1">
    <citation type="submission" date="2023-03" db="EMBL/GenBank/DDBJ databases">
        <title>Andean soil-derived lignocellulolytic bacterial consortium as a source of novel taxa and putative plastic-active enzymes.</title>
        <authorList>
            <person name="Diaz-Garcia L."/>
            <person name="Chuvochina M."/>
            <person name="Feuerriegel G."/>
            <person name="Bunk B."/>
            <person name="Sproer C."/>
            <person name="Streit W.R."/>
            <person name="Rodriguez L.M."/>
            <person name="Overmann J."/>
            <person name="Jimenez D.J."/>
        </authorList>
    </citation>
    <scope>NUCLEOTIDE SEQUENCE</scope>
    <source>
        <strain evidence="1">MAG 833</strain>
    </source>
</reference>
<proteinExistence type="predicted"/>
<dbReference type="InterPro" id="IPR038573">
    <property type="entry name" value="BrnT_sf"/>
</dbReference>
<sequence length="92" mass="10962">MRLTFDPSKRERTLAERGLDFAQAAIVFEGDHLTFEDDRQDYGERRLITIGRLIDRMVVLVWTPRGDARHIISMRKANDREQRRYEDRLGRS</sequence>
<dbReference type="AlphaFoldDB" id="A0AAJ5WZZ6"/>
<evidence type="ECO:0000313" key="1">
    <source>
        <dbReference type="EMBL" id="WEK38702.1"/>
    </source>
</evidence>
<dbReference type="Pfam" id="PF04365">
    <property type="entry name" value="BrnT_toxin"/>
    <property type="match status" value="1"/>
</dbReference>
<evidence type="ECO:0000313" key="2">
    <source>
        <dbReference type="Proteomes" id="UP001213664"/>
    </source>
</evidence>
<name>A0AAJ5WZZ6_9CAUL</name>
<protein>
    <submittedName>
        <fullName evidence="1">BrnT family toxin</fullName>
    </submittedName>
</protein>
<dbReference type="EMBL" id="CP119326">
    <property type="protein sequence ID" value="WEK38702.1"/>
    <property type="molecule type" value="Genomic_DNA"/>
</dbReference>
<dbReference type="Gene3D" id="3.10.450.530">
    <property type="entry name" value="Ribonuclease toxin, BrnT, of type II toxin-antitoxin system"/>
    <property type="match status" value="1"/>
</dbReference>